<dbReference type="InterPro" id="IPR036236">
    <property type="entry name" value="Znf_C2H2_sf"/>
</dbReference>
<keyword evidence="4 6" id="KW-0863">Zinc-finger</keyword>
<evidence type="ECO:0000256" key="2">
    <source>
        <dbReference type="ARBA" id="ARBA00022723"/>
    </source>
</evidence>
<dbReference type="SUPFAM" id="SSF57667">
    <property type="entry name" value="beta-beta-alpha zinc fingers"/>
    <property type="match status" value="1"/>
</dbReference>
<evidence type="ECO:0000256" key="3">
    <source>
        <dbReference type="ARBA" id="ARBA00022737"/>
    </source>
</evidence>
<dbReference type="EMBL" id="CH474114">
    <property type="protein sequence ID" value="EDL84498.1"/>
    <property type="molecule type" value="Genomic_DNA"/>
</dbReference>
<keyword evidence="5" id="KW-0862">Zinc</keyword>
<dbReference type="PANTHER" id="PTHR23234">
    <property type="entry name" value="ZNF44 PROTEIN"/>
    <property type="match status" value="1"/>
</dbReference>
<dbReference type="InterPro" id="IPR013087">
    <property type="entry name" value="Znf_C2H2_type"/>
</dbReference>
<dbReference type="GO" id="GO:0005634">
    <property type="term" value="C:nucleus"/>
    <property type="evidence" value="ECO:0007669"/>
    <property type="project" value="UniProtKB-SubCell"/>
</dbReference>
<dbReference type="GO" id="GO:0008270">
    <property type="term" value="F:zinc ion binding"/>
    <property type="evidence" value="ECO:0007669"/>
    <property type="project" value="UniProtKB-KW"/>
</dbReference>
<name>A6KT07_RAT</name>
<feature type="non-terminal residue" evidence="8">
    <location>
        <position position="95"/>
    </location>
</feature>
<gene>
    <name evidence="8" type="ORF">rCG_57256</name>
</gene>
<protein>
    <submittedName>
        <fullName evidence="8">RCG57256</fullName>
    </submittedName>
</protein>
<dbReference type="PANTHER" id="PTHR23234:SF10">
    <property type="entry name" value="RIKEN CDNA 6720489N17 GENE-RELATED"/>
    <property type="match status" value="1"/>
</dbReference>
<dbReference type="PROSITE" id="PS50157">
    <property type="entry name" value="ZINC_FINGER_C2H2_2"/>
    <property type="match status" value="1"/>
</dbReference>
<evidence type="ECO:0000256" key="1">
    <source>
        <dbReference type="ARBA" id="ARBA00004123"/>
    </source>
</evidence>
<evidence type="ECO:0000313" key="9">
    <source>
        <dbReference type="Proteomes" id="UP000234681"/>
    </source>
</evidence>
<proteinExistence type="predicted"/>
<dbReference type="AlphaFoldDB" id="A6KT07"/>
<keyword evidence="3" id="KW-0677">Repeat</keyword>
<feature type="domain" description="C2H2-type" evidence="7">
    <location>
        <begin position="47"/>
        <end position="70"/>
    </location>
</feature>
<organism evidence="8 9">
    <name type="scientific">Rattus norvegicus</name>
    <name type="common">Rat</name>
    <dbReference type="NCBI Taxonomy" id="10116"/>
    <lineage>
        <taxon>Eukaryota</taxon>
        <taxon>Metazoa</taxon>
        <taxon>Chordata</taxon>
        <taxon>Craniata</taxon>
        <taxon>Vertebrata</taxon>
        <taxon>Euteleostomi</taxon>
        <taxon>Mammalia</taxon>
        <taxon>Eutheria</taxon>
        <taxon>Euarchontoglires</taxon>
        <taxon>Glires</taxon>
        <taxon>Rodentia</taxon>
        <taxon>Myomorpha</taxon>
        <taxon>Muroidea</taxon>
        <taxon>Muridae</taxon>
        <taxon>Murinae</taxon>
        <taxon>Rattus</taxon>
    </lineage>
</organism>
<sequence length="95" mass="11378">MLETYRNLNAIGYDWEHHTIEEHCQSSRRHTRHERSLTGEKPSGHIQCGKAFAYHGCPQRHERIHTIERPSEDFQYGEDFAYHSSLQIHKRTYSR</sequence>
<evidence type="ECO:0000256" key="5">
    <source>
        <dbReference type="ARBA" id="ARBA00022833"/>
    </source>
</evidence>
<evidence type="ECO:0000313" key="8">
    <source>
        <dbReference type="EMBL" id="EDL84498.1"/>
    </source>
</evidence>
<dbReference type="InterPro" id="IPR050758">
    <property type="entry name" value="Znf_C2H2-type"/>
</dbReference>
<reference evidence="9" key="1">
    <citation type="submission" date="2005-09" db="EMBL/GenBank/DDBJ databases">
        <authorList>
            <person name="Mural R.J."/>
            <person name="Li P.W."/>
            <person name="Adams M.D."/>
            <person name="Amanatides P.G."/>
            <person name="Baden-Tillson H."/>
            <person name="Barnstead M."/>
            <person name="Chin S.H."/>
            <person name="Dew I."/>
            <person name="Evans C.A."/>
            <person name="Ferriera S."/>
            <person name="Flanigan M."/>
            <person name="Fosler C."/>
            <person name="Glodek A."/>
            <person name="Gu Z."/>
            <person name="Holt R.A."/>
            <person name="Jennings D."/>
            <person name="Kraft C.L."/>
            <person name="Lu F."/>
            <person name="Nguyen T."/>
            <person name="Nusskern D.R."/>
            <person name="Pfannkoch C.M."/>
            <person name="Sitter C."/>
            <person name="Sutton G.G."/>
            <person name="Venter J.C."/>
            <person name="Wang Z."/>
            <person name="Woodage T."/>
            <person name="Zheng X.H."/>
            <person name="Zhong F."/>
        </authorList>
    </citation>
    <scope>NUCLEOTIDE SEQUENCE [LARGE SCALE GENOMIC DNA]</scope>
    <source>
        <strain>BN</strain>
        <strain evidence="9">Sprague-Dawley</strain>
    </source>
</reference>
<accession>A6KT07</accession>
<comment type="subcellular location">
    <subcellularLocation>
        <location evidence="1">Nucleus</location>
    </subcellularLocation>
</comment>
<evidence type="ECO:0000259" key="7">
    <source>
        <dbReference type="PROSITE" id="PS50157"/>
    </source>
</evidence>
<evidence type="ECO:0000256" key="6">
    <source>
        <dbReference type="PROSITE-ProRule" id="PRU00042"/>
    </source>
</evidence>
<dbReference type="Gene3D" id="3.30.160.60">
    <property type="entry name" value="Classic Zinc Finger"/>
    <property type="match status" value="1"/>
</dbReference>
<dbReference type="FunFam" id="3.30.160.60:FF:000100">
    <property type="entry name" value="Zinc finger 45-like"/>
    <property type="match status" value="1"/>
</dbReference>
<keyword evidence="2" id="KW-0479">Metal-binding</keyword>
<evidence type="ECO:0000256" key="4">
    <source>
        <dbReference type="ARBA" id="ARBA00022771"/>
    </source>
</evidence>
<dbReference type="Proteomes" id="UP000234681">
    <property type="component" value="Chromosome 14"/>
</dbReference>